<evidence type="ECO:0000313" key="3">
    <source>
        <dbReference type="Proteomes" id="UP000015688"/>
    </source>
</evidence>
<reference evidence="2 3" key="1">
    <citation type="submission" date="2013-06" db="EMBL/GenBank/DDBJ databases">
        <authorList>
            <person name="Walk S."/>
            <person name="Aronoff D."/>
            <person name="Young V.Y."/>
            <person name="Marsh J."/>
            <person name="Harrison L."/>
            <person name="Daugherty S.C."/>
            <person name="Shefchek K.A."/>
            <person name="Hine E.E."/>
            <person name="Tallon L.J."/>
            <person name="Sadzewicz L.K."/>
            <person name="Rasko D.A."/>
        </authorList>
    </citation>
    <scope>NUCLEOTIDE SEQUENCE [LARGE SCALE GENOMIC DNA]</scope>
    <source>
        <strain evidence="2 3">ATCC 638</strain>
    </source>
</reference>
<proteinExistence type="predicted"/>
<name>T4VHM2_PARBF</name>
<protein>
    <submittedName>
        <fullName evidence="2">Putative membrane protein</fullName>
    </submittedName>
</protein>
<dbReference type="RefSeq" id="WP_021434364.1">
    <property type="nucleotide sequence ID" value="NZ_AVNC01000020.1"/>
</dbReference>
<keyword evidence="1" id="KW-0472">Membrane</keyword>
<dbReference type="AlphaFoldDB" id="T4VHM2"/>
<dbReference type="PATRIC" id="fig|1233171.3.peg.3313"/>
<comment type="caution">
    <text evidence="2">The sequence shown here is derived from an EMBL/GenBank/DDBJ whole genome shotgun (WGS) entry which is preliminary data.</text>
</comment>
<keyword evidence="1" id="KW-0812">Transmembrane</keyword>
<feature type="transmembrane region" description="Helical" evidence="1">
    <location>
        <begin position="6"/>
        <end position="28"/>
    </location>
</feature>
<organism evidence="2 3">
    <name type="scientific">Paraclostridium bifermentans ATCC 638 = DSM 14991</name>
    <dbReference type="NCBI Taxonomy" id="1233171"/>
    <lineage>
        <taxon>Bacteria</taxon>
        <taxon>Bacillati</taxon>
        <taxon>Bacillota</taxon>
        <taxon>Clostridia</taxon>
        <taxon>Peptostreptococcales</taxon>
        <taxon>Peptostreptococcaceae</taxon>
        <taxon>Paraclostridium</taxon>
    </lineage>
</organism>
<feature type="transmembrane region" description="Helical" evidence="1">
    <location>
        <begin position="66"/>
        <end position="83"/>
    </location>
</feature>
<dbReference type="EMBL" id="AVNC01000020">
    <property type="protein sequence ID" value="EQK40266.1"/>
    <property type="molecule type" value="Genomic_DNA"/>
</dbReference>
<dbReference type="GeneID" id="67474532"/>
<feature type="transmembrane region" description="Helical" evidence="1">
    <location>
        <begin position="40"/>
        <end position="60"/>
    </location>
</feature>
<dbReference type="Proteomes" id="UP000015688">
    <property type="component" value="Unassembled WGS sequence"/>
</dbReference>
<gene>
    <name evidence="2" type="ORF">C672_3441</name>
</gene>
<evidence type="ECO:0000313" key="2">
    <source>
        <dbReference type="EMBL" id="EQK40266.1"/>
    </source>
</evidence>
<sequence>MREVMIIKMIIGIFFIVYGLIVSAIEQYKRVPLFYNSKDQVNGVINGFVCIVVGVVVSSYNLNQGIIIGIIAFSMWGIEKLIISKILKNKDEKLSNI</sequence>
<accession>T4VHM2</accession>
<evidence type="ECO:0000256" key="1">
    <source>
        <dbReference type="SAM" id="Phobius"/>
    </source>
</evidence>
<keyword evidence="1" id="KW-1133">Transmembrane helix</keyword>